<dbReference type="InterPro" id="IPR002397">
    <property type="entry name" value="Cyt_P450_B"/>
</dbReference>
<dbReference type="GO" id="GO:0016705">
    <property type="term" value="F:oxidoreductase activity, acting on paired donors, with incorporation or reduction of molecular oxygen"/>
    <property type="evidence" value="ECO:0007669"/>
    <property type="project" value="InterPro"/>
</dbReference>
<dbReference type="EMBL" id="RJKE01000001">
    <property type="protein sequence ID" value="ROO88119.1"/>
    <property type="molecule type" value="Genomic_DNA"/>
</dbReference>
<dbReference type="InterPro" id="IPR017972">
    <property type="entry name" value="Cyt_P450_CS"/>
</dbReference>
<accession>A0A3N1D3N6</accession>
<name>A0A3N1D3N6_9ACTN</name>
<dbReference type="FunFam" id="1.10.630.10:FF:000018">
    <property type="entry name" value="Cytochrome P450 monooxygenase"/>
    <property type="match status" value="1"/>
</dbReference>
<dbReference type="PRINTS" id="PR00359">
    <property type="entry name" value="BP450"/>
</dbReference>
<proteinExistence type="inferred from homology"/>
<dbReference type="CDD" id="cd11029">
    <property type="entry name" value="CYP107-like"/>
    <property type="match status" value="1"/>
</dbReference>
<dbReference type="Gene3D" id="1.10.630.10">
    <property type="entry name" value="Cytochrome P450"/>
    <property type="match status" value="1"/>
</dbReference>
<dbReference type="AlphaFoldDB" id="A0A3N1D3N6"/>
<comment type="similarity">
    <text evidence="1 7">Belongs to the cytochrome P450 family.</text>
</comment>
<evidence type="ECO:0000256" key="6">
    <source>
        <dbReference type="ARBA" id="ARBA00023033"/>
    </source>
</evidence>
<dbReference type="PANTHER" id="PTHR46696:SF1">
    <property type="entry name" value="CYTOCHROME P450 YJIB-RELATED"/>
    <property type="match status" value="1"/>
</dbReference>
<sequence>MFDDEFFRDPYPLYDRLREQCPVQRMDGGRFPFWLITGYAEAREALADPRLSKDTSAFEHVLAPDGRTRDIAPAIARSLLATDPPDHTRLRRPVTRAFTPQLTDRLTPRIEQIAADLVADLADRREADLVADFAVPLPLTVICELLGVPPEDRPALRTWSQDLFLHGDHRHRDAASHHIAAYMTDLVTTRRTTRGDDLLSALLNDQDEAPTMSPEELVSLATLFVVAGHETTANLIANTALMLLTRPALMSDPHTTLEALPQIIEEALRFDAPLGIATIRFTREPVTYADTEIPADQAIMISLAAANRDPRSFTSPHTFTPTPRPQPHLSFGHGPHYCPGARLAKLETHIALTTLLTTFPTLTLTQPPSTLPWRQSRQMRSPQTLPTLLSAAPPPQPL</sequence>
<dbReference type="GO" id="GO:0004497">
    <property type="term" value="F:monooxygenase activity"/>
    <property type="evidence" value="ECO:0007669"/>
    <property type="project" value="UniProtKB-KW"/>
</dbReference>
<keyword evidence="4 7" id="KW-0560">Oxidoreductase</keyword>
<reference evidence="9 10" key="1">
    <citation type="submission" date="2018-11" db="EMBL/GenBank/DDBJ databases">
        <title>Sequencing the genomes of 1000 actinobacteria strains.</title>
        <authorList>
            <person name="Klenk H.-P."/>
        </authorList>
    </citation>
    <scope>NUCLEOTIDE SEQUENCE [LARGE SCALE GENOMIC DNA]</scope>
    <source>
        <strain evidence="9 10">DSM 44254</strain>
    </source>
</reference>
<dbReference type="PANTHER" id="PTHR46696">
    <property type="entry name" value="P450, PUTATIVE (EUROFUNG)-RELATED"/>
    <property type="match status" value="1"/>
</dbReference>
<organism evidence="9 10">
    <name type="scientific">Actinocorallia herbida</name>
    <dbReference type="NCBI Taxonomy" id="58109"/>
    <lineage>
        <taxon>Bacteria</taxon>
        <taxon>Bacillati</taxon>
        <taxon>Actinomycetota</taxon>
        <taxon>Actinomycetes</taxon>
        <taxon>Streptosporangiales</taxon>
        <taxon>Thermomonosporaceae</taxon>
        <taxon>Actinocorallia</taxon>
    </lineage>
</organism>
<dbReference type="PRINTS" id="PR00385">
    <property type="entry name" value="P450"/>
</dbReference>
<dbReference type="Pfam" id="PF00067">
    <property type="entry name" value="p450"/>
    <property type="match status" value="1"/>
</dbReference>
<dbReference type="SUPFAM" id="SSF48264">
    <property type="entry name" value="Cytochrome P450"/>
    <property type="match status" value="1"/>
</dbReference>
<evidence type="ECO:0000256" key="2">
    <source>
        <dbReference type="ARBA" id="ARBA00022617"/>
    </source>
</evidence>
<keyword evidence="10" id="KW-1185">Reference proteome</keyword>
<evidence type="ECO:0000313" key="9">
    <source>
        <dbReference type="EMBL" id="ROO88119.1"/>
    </source>
</evidence>
<evidence type="ECO:0000256" key="3">
    <source>
        <dbReference type="ARBA" id="ARBA00022723"/>
    </source>
</evidence>
<protein>
    <submittedName>
        <fullName evidence="9">Cytochrome P450</fullName>
    </submittedName>
</protein>
<evidence type="ECO:0000256" key="7">
    <source>
        <dbReference type="RuleBase" id="RU000461"/>
    </source>
</evidence>
<comment type="caution">
    <text evidence="9">The sequence shown here is derived from an EMBL/GenBank/DDBJ whole genome shotgun (WGS) entry which is preliminary data.</text>
</comment>
<evidence type="ECO:0000256" key="5">
    <source>
        <dbReference type="ARBA" id="ARBA00023004"/>
    </source>
</evidence>
<dbReference type="PROSITE" id="PS00086">
    <property type="entry name" value="CYTOCHROME_P450"/>
    <property type="match status" value="1"/>
</dbReference>
<keyword evidence="6 7" id="KW-0503">Monooxygenase</keyword>
<keyword evidence="2 7" id="KW-0349">Heme</keyword>
<dbReference type="GO" id="GO:0020037">
    <property type="term" value="F:heme binding"/>
    <property type="evidence" value="ECO:0007669"/>
    <property type="project" value="InterPro"/>
</dbReference>
<gene>
    <name evidence="9" type="ORF">EDD29_5779</name>
</gene>
<dbReference type="InterPro" id="IPR001128">
    <property type="entry name" value="Cyt_P450"/>
</dbReference>
<dbReference type="InterPro" id="IPR036396">
    <property type="entry name" value="Cyt_P450_sf"/>
</dbReference>
<dbReference type="GO" id="GO:0005506">
    <property type="term" value="F:iron ion binding"/>
    <property type="evidence" value="ECO:0007669"/>
    <property type="project" value="InterPro"/>
</dbReference>
<evidence type="ECO:0000256" key="4">
    <source>
        <dbReference type="ARBA" id="ARBA00023002"/>
    </source>
</evidence>
<evidence type="ECO:0000256" key="1">
    <source>
        <dbReference type="ARBA" id="ARBA00010617"/>
    </source>
</evidence>
<feature type="region of interest" description="Disordered" evidence="8">
    <location>
        <begin position="366"/>
        <end position="398"/>
    </location>
</feature>
<keyword evidence="3 7" id="KW-0479">Metal-binding</keyword>
<dbReference type="Proteomes" id="UP000272400">
    <property type="component" value="Unassembled WGS sequence"/>
</dbReference>
<evidence type="ECO:0000313" key="10">
    <source>
        <dbReference type="Proteomes" id="UP000272400"/>
    </source>
</evidence>
<dbReference type="OrthoDB" id="4133219at2"/>
<evidence type="ECO:0000256" key="8">
    <source>
        <dbReference type="SAM" id="MobiDB-lite"/>
    </source>
</evidence>
<dbReference type="RefSeq" id="WP_123667375.1">
    <property type="nucleotide sequence ID" value="NZ_RJKE01000001.1"/>
</dbReference>
<keyword evidence="5 7" id="KW-0408">Iron</keyword>
<feature type="compositionally biased region" description="Low complexity" evidence="8">
    <location>
        <begin position="382"/>
        <end position="391"/>
    </location>
</feature>